<comment type="caution">
    <text evidence="7">The sequence shown here is derived from an EMBL/GenBank/DDBJ whole genome shotgun (WGS) entry which is preliminary data.</text>
</comment>
<dbReference type="InterPro" id="IPR001248">
    <property type="entry name" value="Pur-cyt_permease"/>
</dbReference>
<accession>A0A9N9VQL8</accession>
<evidence type="ECO:0000313" key="8">
    <source>
        <dbReference type="Proteomes" id="UP000696573"/>
    </source>
</evidence>
<keyword evidence="8" id="KW-1185">Reference proteome</keyword>
<dbReference type="OrthoDB" id="2018619at2759"/>
<keyword evidence="4 6" id="KW-1133">Transmembrane helix</keyword>
<reference evidence="7" key="1">
    <citation type="submission" date="2021-10" db="EMBL/GenBank/DDBJ databases">
        <authorList>
            <person name="Piombo E."/>
        </authorList>
    </citation>
    <scope>NUCLEOTIDE SEQUENCE</scope>
</reference>
<dbReference type="GO" id="GO:0005886">
    <property type="term" value="C:plasma membrane"/>
    <property type="evidence" value="ECO:0007669"/>
    <property type="project" value="TreeGrafter"/>
</dbReference>
<evidence type="ECO:0000256" key="1">
    <source>
        <dbReference type="ARBA" id="ARBA00004141"/>
    </source>
</evidence>
<keyword evidence="3 6" id="KW-0812">Transmembrane</keyword>
<dbReference type="EMBL" id="CABFNQ020000730">
    <property type="protein sequence ID" value="CAH0027727.1"/>
    <property type="molecule type" value="Genomic_DNA"/>
</dbReference>
<dbReference type="Gene3D" id="1.10.4160.10">
    <property type="entry name" value="Hydantoin permease"/>
    <property type="match status" value="1"/>
</dbReference>
<gene>
    <name evidence="7" type="ORF">CRHIZ90672A_00001693</name>
</gene>
<feature type="transmembrane region" description="Helical" evidence="6">
    <location>
        <begin position="36"/>
        <end position="53"/>
    </location>
</feature>
<evidence type="ECO:0000256" key="3">
    <source>
        <dbReference type="ARBA" id="ARBA00022692"/>
    </source>
</evidence>
<dbReference type="Pfam" id="PF02133">
    <property type="entry name" value="Transp_cyt_pur"/>
    <property type="match status" value="1"/>
</dbReference>
<name>A0A9N9VQL8_9HYPO</name>
<sequence length="173" mass="19412">MAGCHPFGALHLNKLDSARVLDELCVVCSELGCIEAVYYLIFCTFTVTVPFYLNGAASAELRTPFPVIARSGYGFYFSRVPVVVIMATALFWHAIQTYSGSTNMIQIIRAIWPSYLNISNHLPASAGITTQQMVSHFLFWSVQFPILLIPPHKIRGGSLLQRQSLFLRLLWEL</sequence>
<dbReference type="AlphaFoldDB" id="A0A9N9VQL8"/>
<organism evidence="7 8">
    <name type="scientific">Clonostachys rhizophaga</name>
    <dbReference type="NCBI Taxonomy" id="160324"/>
    <lineage>
        <taxon>Eukaryota</taxon>
        <taxon>Fungi</taxon>
        <taxon>Dikarya</taxon>
        <taxon>Ascomycota</taxon>
        <taxon>Pezizomycotina</taxon>
        <taxon>Sordariomycetes</taxon>
        <taxon>Hypocreomycetidae</taxon>
        <taxon>Hypocreales</taxon>
        <taxon>Bionectriaceae</taxon>
        <taxon>Clonostachys</taxon>
    </lineage>
</organism>
<dbReference type="GO" id="GO:0015205">
    <property type="term" value="F:nucleobase transmembrane transporter activity"/>
    <property type="evidence" value="ECO:0007669"/>
    <property type="project" value="TreeGrafter"/>
</dbReference>
<comment type="subcellular location">
    <subcellularLocation>
        <location evidence="1">Membrane</location>
        <topology evidence="1">Multi-pass membrane protein</topology>
    </subcellularLocation>
</comment>
<comment type="similarity">
    <text evidence="2">Belongs to the purine-cytosine permease (2.A.39) family.</text>
</comment>
<protein>
    <submittedName>
        <fullName evidence="7">Uncharacterized protein</fullName>
    </submittedName>
</protein>
<evidence type="ECO:0000256" key="2">
    <source>
        <dbReference type="ARBA" id="ARBA00008974"/>
    </source>
</evidence>
<keyword evidence="5 6" id="KW-0472">Membrane</keyword>
<evidence type="ECO:0000256" key="5">
    <source>
        <dbReference type="ARBA" id="ARBA00023136"/>
    </source>
</evidence>
<dbReference type="Proteomes" id="UP000696573">
    <property type="component" value="Unassembled WGS sequence"/>
</dbReference>
<dbReference type="PANTHER" id="PTHR30618:SF0">
    <property type="entry name" value="PURINE-URACIL PERMEASE NCS1"/>
    <property type="match status" value="1"/>
</dbReference>
<feature type="transmembrane region" description="Helical" evidence="6">
    <location>
        <begin position="73"/>
        <end position="95"/>
    </location>
</feature>
<evidence type="ECO:0000256" key="6">
    <source>
        <dbReference type="SAM" id="Phobius"/>
    </source>
</evidence>
<dbReference type="InterPro" id="IPR045225">
    <property type="entry name" value="Uracil/uridine/allantoin_perm"/>
</dbReference>
<evidence type="ECO:0000256" key="4">
    <source>
        <dbReference type="ARBA" id="ARBA00022989"/>
    </source>
</evidence>
<dbReference type="PANTHER" id="PTHR30618">
    <property type="entry name" value="NCS1 FAMILY PURINE/PYRIMIDINE TRANSPORTER"/>
    <property type="match status" value="1"/>
</dbReference>
<proteinExistence type="inferred from homology"/>
<evidence type="ECO:0000313" key="7">
    <source>
        <dbReference type="EMBL" id="CAH0027727.1"/>
    </source>
</evidence>